<dbReference type="Gene3D" id="3.40.50.1240">
    <property type="entry name" value="Phosphoglycerate mutase-like"/>
    <property type="match status" value="1"/>
</dbReference>
<sequence length="327" mass="36904">MTGKQPVIELDEGDENEDMETRRLNIRWNNKEEILLAEAWIEHSENEADLIETVKMVYLERVGKKFQYPHVWKILKEYPKWDAAEPIDGDNLQEVFASRPWDPPLILDGKVRAFSTGKKLNKDLGFSIHRVFVSLFLRCLQTASEVVHAICALGDDSVTHMSSADGVDIDPSKLKVSVEYGLCEALNTAAILPESAPKDGDFGFNISECEKLLPKGTVDSNVERVYKELPKWEEPEEGARDRYKNIIKLLADKYPTENLLLVTHAEGVWVAATAYTPEHLTVYAIDYCAYSVLQRTIVCTENEPITPAEFKLCTNHGHAGVSTRPRA</sequence>
<accession>A0ABQ5BDR9</accession>
<gene>
    <name evidence="1" type="ORF">Tco_0859818</name>
</gene>
<evidence type="ECO:0000313" key="2">
    <source>
        <dbReference type="Proteomes" id="UP001151760"/>
    </source>
</evidence>
<dbReference type="InterPro" id="IPR029033">
    <property type="entry name" value="His_PPase_superfam"/>
</dbReference>
<organism evidence="1 2">
    <name type="scientific">Tanacetum coccineum</name>
    <dbReference type="NCBI Taxonomy" id="301880"/>
    <lineage>
        <taxon>Eukaryota</taxon>
        <taxon>Viridiplantae</taxon>
        <taxon>Streptophyta</taxon>
        <taxon>Embryophyta</taxon>
        <taxon>Tracheophyta</taxon>
        <taxon>Spermatophyta</taxon>
        <taxon>Magnoliopsida</taxon>
        <taxon>eudicotyledons</taxon>
        <taxon>Gunneridae</taxon>
        <taxon>Pentapetalae</taxon>
        <taxon>asterids</taxon>
        <taxon>campanulids</taxon>
        <taxon>Asterales</taxon>
        <taxon>Asteraceae</taxon>
        <taxon>Asteroideae</taxon>
        <taxon>Anthemideae</taxon>
        <taxon>Anthemidinae</taxon>
        <taxon>Tanacetum</taxon>
    </lineage>
</organism>
<reference evidence="1" key="1">
    <citation type="journal article" date="2022" name="Int. J. Mol. Sci.">
        <title>Draft Genome of Tanacetum Coccineum: Genomic Comparison of Closely Related Tanacetum-Family Plants.</title>
        <authorList>
            <person name="Yamashiro T."/>
            <person name="Shiraishi A."/>
            <person name="Nakayama K."/>
            <person name="Satake H."/>
        </authorList>
    </citation>
    <scope>NUCLEOTIDE SEQUENCE</scope>
</reference>
<comment type="caution">
    <text evidence="1">The sequence shown here is derived from an EMBL/GenBank/DDBJ whole genome shotgun (WGS) entry which is preliminary data.</text>
</comment>
<dbReference type="PANTHER" id="PTHR16469:SF27">
    <property type="entry name" value="UBIQUITIN-ASSOCIATED AND SH3 DOMAIN-CONTAINING BA-RELATED"/>
    <property type="match status" value="1"/>
</dbReference>
<dbReference type="SUPFAM" id="SSF53254">
    <property type="entry name" value="Phosphoglycerate mutase-like"/>
    <property type="match status" value="1"/>
</dbReference>
<dbReference type="PANTHER" id="PTHR16469">
    <property type="entry name" value="UBIQUITIN-ASSOCIATED AND SH3 DOMAIN-CONTAINING BA-RELATED"/>
    <property type="match status" value="1"/>
</dbReference>
<dbReference type="InterPro" id="IPR051710">
    <property type="entry name" value="Phosphatase_SH3-domain"/>
</dbReference>
<evidence type="ECO:0000313" key="1">
    <source>
        <dbReference type="EMBL" id="GJT12776.1"/>
    </source>
</evidence>
<dbReference type="Proteomes" id="UP001151760">
    <property type="component" value="Unassembled WGS sequence"/>
</dbReference>
<reference evidence="1" key="2">
    <citation type="submission" date="2022-01" db="EMBL/GenBank/DDBJ databases">
        <authorList>
            <person name="Yamashiro T."/>
            <person name="Shiraishi A."/>
            <person name="Satake H."/>
            <person name="Nakayama K."/>
        </authorList>
    </citation>
    <scope>NUCLEOTIDE SEQUENCE</scope>
</reference>
<name>A0ABQ5BDR9_9ASTR</name>
<protein>
    <submittedName>
        <fullName evidence="1">Histidine phosphatase superfamily protein</fullName>
    </submittedName>
</protein>
<dbReference type="EMBL" id="BQNB010013175">
    <property type="protein sequence ID" value="GJT12776.1"/>
    <property type="molecule type" value="Genomic_DNA"/>
</dbReference>
<keyword evidence="2" id="KW-1185">Reference proteome</keyword>
<proteinExistence type="predicted"/>